<dbReference type="Proteomes" id="UP001211907">
    <property type="component" value="Unassembled WGS sequence"/>
</dbReference>
<evidence type="ECO:0000256" key="4">
    <source>
        <dbReference type="ARBA" id="ARBA00022737"/>
    </source>
</evidence>
<feature type="transmembrane region" description="Helical" evidence="10">
    <location>
        <begin position="230"/>
        <end position="247"/>
    </location>
</feature>
<dbReference type="GO" id="GO:0140359">
    <property type="term" value="F:ABC-type transporter activity"/>
    <property type="evidence" value="ECO:0007669"/>
    <property type="project" value="InterPro"/>
</dbReference>
<keyword evidence="2" id="KW-0813">Transport</keyword>
<dbReference type="InterPro" id="IPR027417">
    <property type="entry name" value="P-loop_NTPase"/>
</dbReference>
<dbReference type="SUPFAM" id="SSF52540">
    <property type="entry name" value="P-loop containing nucleoside triphosphate hydrolases"/>
    <property type="match status" value="1"/>
</dbReference>
<feature type="transmembrane region" description="Helical" evidence="10">
    <location>
        <begin position="785"/>
        <end position="809"/>
    </location>
</feature>
<dbReference type="Pfam" id="PF00005">
    <property type="entry name" value="ABC_tran"/>
    <property type="match status" value="1"/>
</dbReference>
<dbReference type="Pfam" id="PF00664">
    <property type="entry name" value="ABC_membrane"/>
    <property type="match status" value="2"/>
</dbReference>
<feature type="region of interest" description="Disordered" evidence="9">
    <location>
        <begin position="1"/>
        <end position="23"/>
    </location>
</feature>
<keyword evidence="3 10" id="KW-0812">Transmembrane</keyword>
<keyword evidence="5" id="KW-0547">Nucleotide-binding</keyword>
<keyword evidence="6" id="KW-0067">ATP-binding</keyword>
<dbReference type="InterPro" id="IPR003593">
    <property type="entry name" value="AAA+_ATPase"/>
</dbReference>
<keyword evidence="8 10" id="KW-0472">Membrane</keyword>
<dbReference type="InterPro" id="IPR017871">
    <property type="entry name" value="ABC_transporter-like_CS"/>
</dbReference>
<dbReference type="PANTHER" id="PTHR24223:SF443">
    <property type="entry name" value="MULTIDRUG-RESISTANCE LIKE PROTEIN 1, ISOFORM I"/>
    <property type="match status" value="1"/>
</dbReference>
<gene>
    <name evidence="13" type="ORF">HK100_003106</name>
</gene>
<sequence length="920" mass="102117">MEKDPKDNRNADDKVLAGPCPKDSASWSKRLTFGWVDSLFQKGSKQPLVLSDLWRIPMHLKCDSVSDELLVVWESQVNIFKEQQKVEGALPYTVDGTILRNTLWIMCFKQVFRLGFLKVFSDLCNLFSPFLVQYIIIYVQQKSTTPTAIGIGYAIGLFALQVAATLALNQFTQELAIIAIAMRTAIWGNIYRKSVKLSSSARQRFDAGNVINMVSTDAARIELFFNQINFIWTLPIAVLINMIFLIHSLGVSALVGIAVIFLALPVQTVLFRKMKTIRRDQAPITDRRVKKTTEILNGIRVIKLFSWETSFVKAIAEIRKAELTQVLRRAIFQSFLMTQAQALPIITACVSFITYSFLNPLDPAYIFSSLAWFNQLRQPIFQLPTILNTWAEFNIAMVRIEGLLLATELDPRGKPVDSDTEHAIVVKNGSFDWSGPVYIDGVLPAPEVQKKVKKVKTGGKSKVAKNSSSATNSTASTLTGINITIPKGALVGIVGAVGSGKSSLLNALVGEMRQIGGDVEFSGTISYAPQTPWIQNASVRDNVIFGAPLDLDRYIRSLHDSALLPDLRILQDADQTSIGERGINLSGGQKARVNLARLMYSKTDIVFLDDPLSAVDAHVARHLFDYAIKGSLKSRTRLLVTHQLHFLPECDYIIFMKDGIILEQGLYRELIDANGAFANMIRSHGSEEATNSDSDSEIDFSGALAEIKAIVTAPKATHNIMSIEDQETGSVKSAVWRRYMQAAGGKMFLAQLSVLVLLVQCTRIGNDLWLTAWTSKTFDISNLGYIGVYSGLGIGVALSLFFYALFFGVKGTRAAKMLHEAALARVLRCPVFFFDTTPLGRILNRFSRDVDAVDNSISFNFRQLVQQLSIVFSTFCVMCYAIPVFTAPVVPALGVYFYVQNVYRKTARELKRLDSTTKSP</sequence>
<keyword evidence="7 10" id="KW-1133">Transmembrane helix</keyword>
<evidence type="ECO:0000256" key="1">
    <source>
        <dbReference type="ARBA" id="ARBA00004128"/>
    </source>
</evidence>
<organism evidence="13 14">
    <name type="scientific">Physocladia obscura</name>
    <dbReference type="NCBI Taxonomy" id="109957"/>
    <lineage>
        <taxon>Eukaryota</taxon>
        <taxon>Fungi</taxon>
        <taxon>Fungi incertae sedis</taxon>
        <taxon>Chytridiomycota</taxon>
        <taxon>Chytridiomycota incertae sedis</taxon>
        <taxon>Chytridiomycetes</taxon>
        <taxon>Chytridiales</taxon>
        <taxon>Chytriomycetaceae</taxon>
        <taxon>Physocladia</taxon>
    </lineage>
</organism>
<dbReference type="PROSITE" id="PS50929">
    <property type="entry name" value="ABC_TM1F"/>
    <property type="match status" value="2"/>
</dbReference>
<accession>A0AAD5SWL0</accession>
<evidence type="ECO:0000313" key="14">
    <source>
        <dbReference type="Proteomes" id="UP001211907"/>
    </source>
</evidence>
<dbReference type="InterPro" id="IPR036640">
    <property type="entry name" value="ABC1_TM_sf"/>
</dbReference>
<evidence type="ECO:0000256" key="8">
    <source>
        <dbReference type="ARBA" id="ARBA00023136"/>
    </source>
</evidence>
<dbReference type="Gene3D" id="3.40.50.300">
    <property type="entry name" value="P-loop containing nucleotide triphosphate hydrolases"/>
    <property type="match status" value="1"/>
</dbReference>
<feature type="transmembrane region" description="Helical" evidence="10">
    <location>
        <begin position="116"/>
        <end position="136"/>
    </location>
</feature>
<feature type="transmembrane region" description="Helical" evidence="10">
    <location>
        <begin position="148"/>
        <end position="168"/>
    </location>
</feature>
<feature type="compositionally biased region" description="Basic and acidic residues" evidence="9">
    <location>
        <begin position="1"/>
        <end position="15"/>
    </location>
</feature>
<evidence type="ECO:0000256" key="3">
    <source>
        <dbReference type="ARBA" id="ARBA00022692"/>
    </source>
</evidence>
<evidence type="ECO:0000313" key="13">
    <source>
        <dbReference type="EMBL" id="KAJ3110241.1"/>
    </source>
</evidence>
<dbReference type="CDD" id="cd18597">
    <property type="entry name" value="ABC_6TM_YOR1_D1_like"/>
    <property type="match status" value="1"/>
</dbReference>
<name>A0AAD5SWL0_9FUNG</name>
<reference evidence="13" key="1">
    <citation type="submission" date="2020-05" db="EMBL/GenBank/DDBJ databases">
        <title>Phylogenomic resolution of chytrid fungi.</title>
        <authorList>
            <person name="Stajich J.E."/>
            <person name="Amses K."/>
            <person name="Simmons R."/>
            <person name="Seto K."/>
            <person name="Myers J."/>
            <person name="Bonds A."/>
            <person name="Quandt C.A."/>
            <person name="Barry K."/>
            <person name="Liu P."/>
            <person name="Grigoriev I."/>
            <person name="Longcore J.E."/>
            <person name="James T.Y."/>
        </authorList>
    </citation>
    <scope>NUCLEOTIDE SEQUENCE</scope>
    <source>
        <strain evidence="13">JEL0513</strain>
    </source>
</reference>
<evidence type="ECO:0000259" key="12">
    <source>
        <dbReference type="PROSITE" id="PS50929"/>
    </source>
</evidence>
<dbReference type="InterPro" id="IPR011527">
    <property type="entry name" value="ABC1_TM_dom"/>
</dbReference>
<evidence type="ECO:0000256" key="5">
    <source>
        <dbReference type="ARBA" id="ARBA00022741"/>
    </source>
</evidence>
<dbReference type="AlphaFoldDB" id="A0AAD5SWL0"/>
<dbReference type="PANTHER" id="PTHR24223">
    <property type="entry name" value="ATP-BINDING CASSETTE SUB-FAMILY C"/>
    <property type="match status" value="1"/>
</dbReference>
<dbReference type="PROSITE" id="PS50893">
    <property type="entry name" value="ABC_TRANSPORTER_2"/>
    <property type="match status" value="1"/>
</dbReference>
<comment type="subcellular location">
    <subcellularLocation>
        <location evidence="1">Vacuole membrane</location>
        <topology evidence="1">Multi-pass membrane protein</topology>
    </subcellularLocation>
</comment>
<evidence type="ECO:0000256" key="6">
    <source>
        <dbReference type="ARBA" id="ARBA00022840"/>
    </source>
</evidence>
<evidence type="ECO:0000256" key="9">
    <source>
        <dbReference type="SAM" id="MobiDB-lite"/>
    </source>
</evidence>
<feature type="transmembrane region" description="Helical" evidence="10">
    <location>
        <begin position="870"/>
        <end position="899"/>
    </location>
</feature>
<evidence type="ECO:0000256" key="7">
    <source>
        <dbReference type="ARBA" id="ARBA00022989"/>
    </source>
</evidence>
<keyword evidence="4" id="KW-0677">Repeat</keyword>
<keyword evidence="14" id="KW-1185">Reference proteome</keyword>
<proteinExistence type="predicted"/>
<feature type="domain" description="ABC transmembrane type-1" evidence="12">
    <location>
        <begin position="116"/>
        <end position="392"/>
    </location>
</feature>
<feature type="non-terminal residue" evidence="13">
    <location>
        <position position="1"/>
    </location>
</feature>
<dbReference type="GO" id="GO:0016887">
    <property type="term" value="F:ATP hydrolysis activity"/>
    <property type="evidence" value="ECO:0007669"/>
    <property type="project" value="InterPro"/>
</dbReference>
<dbReference type="CDD" id="cd03250">
    <property type="entry name" value="ABCC_MRP_domain1"/>
    <property type="match status" value="1"/>
</dbReference>
<evidence type="ECO:0000259" key="11">
    <source>
        <dbReference type="PROSITE" id="PS50893"/>
    </source>
</evidence>
<dbReference type="InterPro" id="IPR050173">
    <property type="entry name" value="ABC_transporter_C-like"/>
</dbReference>
<protein>
    <submittedName>
        <fullName evidence="13">Uncharacterized protein</fullName>
    </submittedName>
</protein>
<dbReference type="SMART" id="SM00382">
    <property type="entry name" value="AAA"/>
    <property type="match status" value="1"/>
</dbReference>
<evidence type="ECO:0000256" key="10">
    <source>
        <dbReference type="SAM" id="Phobius"/>
    </source>
</evidence>
<comment type="caution">
    <text evidence="13">The sequence shown here is derived from an EMBL/GenBank/DDBJ whole genome shotgun (WGS) entry which is preliminary data.</text>
</comment>
<feature type="domain" description="ABC transmembrane type-1" evidence="12">
    <location>
        <begin position="754"/>
        <end position="920"/>
    </location>
</feature>
<dbReference type="GO" id="GO:0000329">
    <property type="term" value="C:fungal-type vacuole membrane"/>
    <property type="evidence" value="ECO:0007669"/>
    <property type="project" value="UniProtKB-ARBA"/>
</dbReference>
<evidence type="ECO:0000256" key="2">
    <source>
        <dbReference type="ARBA" id="ARBA00022448"/>
    </source>
</evidence>
<dbReference type="InterPro" id="IPR003439">
    <property type="entry name" value="ABC_transporter-like_ATP-bd"/>
</dbReference>
<dbReference type="EMBL" id="JADGJH010001754">
    <property type="protein sequence ID" value="KAJ3110241.1"/>
    <property type="molecule type" value="Genomic_DNA"/>
</dbReference>
<dbReference type="PROSITE" id="PS00211">
    <property type="entry name" value="ABC_TRANSPORTER_1"/>
    <property type="match status" value="1"/>
</dbReference>
<feature type="domain" description="ABC transporter" evidence="11">
    <location>
        <begin position="455"/>
        <end position="683"/>
    </location>
</feature>
<dbReference type="FunFam" id="3.40.50.300:FF:000997">
    <property type="entry name" value="Multidrug resistance-associated protein 1"/>
    <property type="match status" value="1"/>
</dbReference>
<feature type="transmembrane region" description="Helical" evidence="10">
    <location>
        <begin position="253"/>
        <end position="271"/>
    </location>
</feature>
<dbReference type="FunFam" id="1.20.1560.10:FF:000006">
    <property type="entry name" value="ATP-binding cassette, sub-family C (CFTR/MRP), member 9"/>
    <property type="match status" value="1"/>
</dbReference>
<dbReference type="SUPFAM" id="SSF90123">
    <property type="entry name" value="ABC transporter transmembrane region"/>
    <property type="match status" value="2"/>
</dbReference>
<dbReference type="Gene3D" id="1.20.1560.10">
    <property type="entry name" value="ABC transporter type 1, transmembrane domain"/>
    <property type="match status" value="2"/>
</dbReference>
<dbReference type="GO" id="GO:0005524">
    <property type="term" value="F:ATP binding"/>
    <property type="evidence" value="ECO:0007669"/>
    <property type="project" value="UniProtKB-KW"/>
</dbReference>